<feature type="transmembrane region" description="Helical" evidence="8">
    <location>
        <begin position="155"/>
        <end position="177"/>
    </location>
</feature>
<comment type="similarity">
    <text evidence="2">Belongs to the SLC13A/DASS transporter (TC 2.A.47) family. DIT1 subfamily.</text>
</comment>
<evidence type="ECO:0000256" key="5">
    <source>
        <dbReference type="ARBA" id="ARBA00022989"/>
    </source>
</evidence>
<evidence type="ECO:0000256" key="1">
    <source>
        <dbReference type="ARBA" id="ARBA00004478"/>
    </source>
</evidence>
<dbReference type="InterPro" id="IPR030676">
    <property type="entry name" value="CitT-rel"/>
</dbReference>
<proteinExistence type="inferred from homology"/>
<accession>A0A3L6F717</accession>
<sequence>MSHHARSHTRVLRPHSPSHPRLSPIRDSRVRGIDFAPTTTTDGEPTSHVDAAGGGAGGVTISKEVDLKPVVMKWEVLQADHFHNGTPRPDNWGTSRPSFGFFSLDLGYSLLFTEALLAPAIPSVLAHTDDIFLPLVRHAALAPATARSAGLTQSWLMLTCFQTSVVSSAMFLTAMVAKSLSPNLTTATIGQGIGWKL</sequence>
<comment type="subcellular location">
    <subcellularLocation>
        <location evidence="1">Plastid</location>
        <location evidence="1">Chloroplast inner membrane</location>
        <topology evidence="1">Multi-pass membrane protein</topology>
    </subcellularLocation>
</comment>
<keyword evidence="6 8" id="KW-0472">Membrane</keyword>
<dbReference type="InParanoid" id="A0A3L6F717"/>
<keyword evidence="4" id="KW-0934">Plastid</keyword>
<organism evidence="9">
    <name type="scientific">Zea mays</name>
    <name type="common">Maize</name>
    <dbReference type="NCBI Taxonomy" id="4577"/>
    <lineage>
        <taxon>Eukaryota</taxon>
        <taxon>Viridiplantae</taxon>
        <taxon>Streptophyta</taxon>
        <taxon>Embryophyta</taxon>
        <taxon>Tracheophyta</taxon>
        <taxon>Spermatophyta</taxon>
        <taxon>Magnoliopsida</taxon>
        <taxon>Liliopsida</taxon>
        <taxon>Poales</taxon>
        <taxon>Poaceae</taxon>
        <taxon>PACMAD clade</taxon>
        <taxon>Panicoideae</taxon>
        <taxon>Andropogonodae</taxon>
        <taxon>Andropogoneae</taxon>
        <taxon>Tripsacinae</taxon>
        <taxon>Zea</taxon>
    </lineage>
</organism>
<protein>
    <submittedName>
        <fullName evidence="9">Uncharacterized protein</fullName>
    </submittedName>
</protein>
<dbReference type="OrthoDB" id="1695362at2759"/>
<dbReference type="EMBL" id="CM000784">
    <property type="protein sequence ID" value="AQK89902.1"/>
    <property type="molecule type" value="Genomic_DNA"/>
</dbReference>
<keyword evidence="4" id="KW-1001">Plastid inner membrane</keyword>
<feature type="region of interest" description="Disordered" evidence="7">
    <location>
        <begin position="1"/>
        <end position="55"/>
    </location>
</feature>
<dbReference type="PANTHER" id="PTHR42826">
    <property type="entry name" value="DICARBOXYLATE TRANSPORTER 2.1, CHLOROPLASTIC"/>
    <property type="match status" value="1"/>
</dbReference>
<evidence type="ECO:0000256" key="7">
    <source>
        <dbReference type="SAM" id="MobiDB-lite"/>
    </source>
</evidence>
<dbReference type="AlphaFoldDB" id="A0A3L6F717"/>
<feature type="compositionally biased region" description="Basic residues" evidence="7">
    <location>
        <begin position="1"/>
        <end position="18"/>
    </location>
</feature>
<dbReference type="SMR" id="A0A3L6F717"/>
<evidence type="ECO:0000256" key="3">
    <source>
        <dbReference type="ARBA" id="ARBA00022692"/>
    </source>
</evidence>
<dbReference type="GO" id="GO:0015140">
    <property type="term" value="F:malate transmembrane transporter activity"/>
    <property type="evidence" value="ECO:0007669"/>
    <property type="project" value="UniProtKB-ARBA"/>
</dbReference>
<gene>
    <name evidence="9" type="ORF">ZEAMMB73_Zm00001d008447</name>
</gene>
<evidence type="ECO:0000256" key="4">
    <source>
        <dbReference type="ARBA" id="ARBA00022780"/>
    </source>
</evidence>
<dbReference type="Pfam" id="PF00939">
    <property type="entry name" value="Na_sulph_symp"/>
    <property type="match status" value="1"/>
</dbReference>
<evidence type="ECO:0000256" key="2">
    <source>
        <dbReference type="ARBA" id="ARBA00007349"/>
    </source>
</evidence>
<reference evidence="9" key="1">
    <citation type="submission" date="2015-12" db="EMBL/GenBank/DDBJ databases">
        <title>Update maize B73 reference genome by single molecule sequencing technologies.</title>
        <authorList>
            <consortium name="Maize Genome Sequencing Project"/>
            <person name="Ware D."/>
        </authorList>
    </citation>
    <scope>NUCLEOTIDE SEQUENCE</scope>
    <source>
        <tissue evidence="9">Seedling</tissue>
    </source>
</reference>
<evidence type="ECO:0000256" key="8">
    <source>
        <dbReference type="SAM" id="Phobius"/>
    </source>
</evidence>
<dbReference type="GO" id="GO:0009706">
    <property type="term" value="C:chloroplast inner membrane"/>
    <property type="evidence" value="ECO:0007669"/>
    <property type="project" value="UniProtKB-SubCell"/>
</dbReference>
<keyword evidence="5 8" id="KW-1133">Transmembrane helix</keyword>
<evidence type="ECO:0000256" key="6">
    <source>
        <dbReference type="ARBA" id="ARBA00023136"/>
    </source>
</evidence>
<evidence type="ECO:0000313" key="9">
    <source>
        <dbReference type="EMBL" id="AQK89902.1"/>
    </source>
</evidence>
<dbReference type="InterPro" id="IPR001898">
    <property type="entry name" value="SLC13A/DASS"/>
</dbReference>
<name>A0A3L6F717_MAIZE</name>
<dbReference type="ExpressionAtlas" id="A0A3L6F717">
    <property type="expression patterns" value="baseline"/>
</dbReference>
<keyword evidence="3 8" id="KW-0812">Transmembrane</keyword>
<accession>A0A1D6FD02</accession>